<gene>
    <name evidence="1" type="ORF">ASPWEDRAFT_670242</name>
</gene>
<dbReference type="RefSeq" id="XP_040686256.1">
    <property type="nucleotide sequence ID" value="XM_040838878.1"/>
</dbReference>
<dbReference type="EMBL" id="KV878215">
    <property type="protein sequence ID" value="OJJ32579.1"/>
    <property type="molecule type" value="Genomic_DNA"/>
</dbReference>
<dbReference type="GeneID" id="63754726"/>
<proteinExistence type="predicted"/>
<organism evidence="1 2">
    <name type="scientific">Aspergillus wentii DTO 134E9</name>
    <dbReference type="NCBI Taxonomy" id="1073089"/>
    <lineage>
        <taxon>Eukaryota</taxon>
        <taxon>Fungi</taxon>
        <taxon>Dikarya</taxon>
        <taxon>Ascomycota</taxon>
        <taxon>Pezizomycotina</taxon>
        <taxon>Eurotiomycetes</taxon>
        <taxon>Eurotiomycetidae</taxon>
        <taxon>Eurotiales</taxon>
        <taxon>Aspergillaceae</taxon>
        <taxon>Aspergillus</taxon>
        <taxon>Aspergillus subgen. Cremei</taxon>
    </lineage>
</organism>
<name>A0A1L9RCB8_ASPWE</name>
<keyword evidence="2" id="KW-1185">Reference proteome</keyword>
<evidence type="ECO:0000313" key="1">
    <source>
        <dbReference type="EMBL" id="OJJ32579.1"/>
    </source>
</evidence>
<dbReference type="AlphaFoldDB" id="A0A1L9RCB8"/>
<reference evidence="2" key="1">
    <citation type="journal article" date="2017" name="Genome Biol.">
        <title>Comparative genomics reveals high biological diversity and specific adaptations in the industrially and medically important fungal genus Aspergillus.</title>
        <authorList>
            <person name="de Vries R.P."/>
            <person name="Riley R."/>
            <person name="Wiebenga A."/>
            <person name="Aguilar-Osorio G."/>
            <person name="Amillis S."/>
            <person name="Uchima C.A."/>
            <person name="Anderluh G."/>
            <person name="Asadollahi M."/>
            <person name="Askin M."/>
            <person name="Barry K."/>
            <person name="Battaglia E."/>
            <person name="Bayram O."/>
            <person name="Benocci T."/>
            <person name="Braus-Stromeyer S.A."/>
            <person name="Caldana C."/>
            <person name="Canovas D."/>
            <person name="Cerqueira G.C."/>
            <person name="Chen F."/>
            <person name="Chen W."/>
            <person name="Choi C."/>
            <person name="Clum A."/>
            <person name="Dos Santos R.A."/>
            <person name="Damasio A.R."/>
            <person name="Diallinas G."/>
            <person name="Emri T."/>
            <person name="Fekete E."/>
            <person name="Flipphi M."/>
            <person name="Freyberg S."/>
            <person name="Gallo A."/>
            <person name="Gournas C."/>
            <person name="Habgood R."/>
            <person name="Hainaut M."/>
            <person name="Harispe M.L."/>
            <person name="Henrissat B."/>
            <person name="Hilden K.S."/>
            <person name="Hope R."/>
            <person name="Hossain A."/>
            <person name="Karabika E."/>
            <person name="Karaffa L."/>
            <person name="Karanyi Z."/>
            <person name="Krasevec N."/>
            <person name="Kuo A."/>
            <person name="Kusch H."/>
            <person name="LaButti K."/>
            <person name="Lagendijk E.L."/>
            <person name="Lapidus A."/>
            <person name="Levasseur A."/>
            <person name="Lindquist E."/>
            <person name="Lipzen A."/>
            <person name="Logrieco A.F."/>
            <person name="MacCabe A."/>
            <person name="Maekelae M.R."/>
            <person name="Malavazi I."/>
            <person name="Melin P."/>
            <person name="Meyer V."/>
            <person name="Mielnichuk N."/>
            <person name="Miskei M."/>
            <person name="Molnar A.P."/>
            <person name="Mule G."/>
            <person name="Ngan C.Y."/>
            <person name="Orejas M."/>
            <person name="Orosz E."/>
            <person name="Ouedraogo J.P."/>
            <person name="Overkamp K.M."/>
            <person name="Park H.-S."/>
            <person name="Perrone G."/>
            <person name="Piumi F."/>
            <person name="Punt P.J."/>
            <person name="Ram A.F."/>
            <person name="Ramon A."/>
            <person name="Rauscher S."/>
            <person name="Record E."/>
            <person name="Riano-Pachon D.M."/>
            <person name="Robert V."/>
            <person name="Roehrig J."/>
            <person name="Ruller R."/>
            <person name="Salamov A."/>
            <person name="Salih N.S."/>
            <person name="Samson R.A."/>
            <person name="Sandor E."/>
            <person name="Sanguinetti M."/>
            <person name="Schuetze T."/>
            <person name="Sepcic K."/>
            <person name="Shelest E."/>
            <person name="Sherlock G."/>
            <person name="Sophianopoulou V."/>
            <person name="Squina F.M."/>
            <person name="Sun H."/>
            <person name="Susca A."/>
            <person name="Todd R.B."/>
            <person name="Tsang A."/>
            <person name="Unkles S.E."/>
            <person name="van de Wiele N."/>
            <person name="van Rossen-Uffink D."/>
            <person name="Oliveira J.V."/>
            <person name="Vesth T.C."/>
            <person name="Visser J."/>
            <person name="Yu J.-H."/>
            <person name="Zhou M."/>
            <person name="Andersen M.R."/>
            <person name="Archer D.B."/>
            <person name="Baker S.E."/>
            <person name="Benoit I."/>
            <person name="Brakhage A.A."/>
            <person name="Braus G.H."/>
            <person name="Fischer R."/>
            <person name="Frisvad J.C."/>
            <person name="Goldman G.H."/>
            <person name="Houbraken J."/>
            <person name="Oakley B."/>
            <person name="Pocsi I."/>
            <person name="Scazzocchio C."/>
            <person name="Seiboth B."/>
            <person name="vanKuyk P.A."/>
            <person name="Wortman J."/>
            <person name="Dyer P.S."/>
            <person name="Grigoriev I.V."/>
        </authorList>
    </citation>
    <scope>NUCLEOTIDE SEQUENCE [LARGE SCALE GENOMIC DNA]</scope>
    <source>
        <strain evidence="2">DTO 134E9</strain>
    </source>
</reference>
<evidence type="ECO:0000313" key="2">
    <source>
        <dbReference type="Proteomes" id="UP000184383"/>
    </source>
</evidence>
<protein>
    <submittedName>
        <fullName evidence="1">Uncharacterized protein</fullName>
    </submittedName>
</protein>
<accession>A0A1L9RCB8</accession>
<dbReference type="OrthoDB" id="659at2759"/>
<sequence length="186" mass="20995">MCLRANCLTAWQHWPPDWADLVESRCMAWWGPTKTAFRGWLGMRGPENRSIWSLCCRWATAWPITASPWLRWMRASRKAGSWKRMTATKRHSGSSASMDCAMLIPSWANEMFHRDECSCVCRFDATDHTLRVYYTCGTDTELTVDGQRLSLAKGSQIEAITSGKMDGGRCAAHCQASWTASEGSMV</sequence>
<dbReference type="VEuPathDB" id="FungiDB:ASPWEDRAFT_670242"/>
<dbReference type="Proteomes" id="UP000184383">
    <property type="component" value="Unassembled WGS sequence"/>
</dbReference>